<dbReference type="Pfam" id="PF18962">
    <property type="entry name" value="Por_Secre_tail"/>
    <property type="match status" value="1"/>
</dbReference>
<evidence type="ECO:0000259" key="5">
    <source>
        <dbReference type="Pfam" id="PF18962"/>
    </source>
</evidence>
<evidence type="ECO:0000256" key="1">
    <source>
        <dbReference type="ARBA" id="ARBA00022729"/>
    </source>
</evidence>
<evidence type="ECO:0000313" key="6">
    <source>
        <dbReference type="EMBL" id="MBA5629156.1"/>
    </source>
</evidence>
<dbReference type="InterPro" id="IPR026444">
    <property type="entry name" value="Secre_tail"/>
</dbReference>
<dbReference type="AlphaFoldDB" id="A0A838ZNA8"/>
<dbReference type="EMBL" id="JACDZE010000001">
    <property type="protein sequence ID" value="MBA5629156.1"/>
    <property type="molecule type" value="Genomic_DNA"/>
</dbReference>
<dbReference type="RefSeq" id="WP_182042722.1">
    <property type="nucleotide sequence ID" value="NZ_JACDZE010000001.1"/>
</dbReference>
<dbReference type="InterPro" id="IPR015943">
    <property type="entry name" value="WD40/YVTN_repeat-like_dom_sf"/>
</dbReference>
<gene>
    <name evidence="6" type="ORF">HU137_05150</name>
</gene>
<dbReference type="SUPFAM" id="SSF110296">
    <property type="entry name" value="Oligoxyloglucan reducing end-specific cellobiohydrolase"/>
    <property type="match status" value="2"/>
</dbReference>
<evidence type="ECO:0000256" key="3">
    <source>
        <dbReference type="SAM" id="SignalP"/>
    </source>
</evidence>
<dbReference type="Proteomes" id="UP000552241">
    <property type="component" value="Unassembled WGS sequence"/>
</dbReference>
<feature type="domain" description="Secretion system C-terminal sorting" evidence="5">
    <location>
        <begin position="709"/>
        <end position="774"/>
    </location>
</feature>
<accession>A0A838ZNA8</accession>
<organism evidence="6 7">
    <name type="scientific">Moheibacter lacus</name>
    <dbReference type="NCBI Taxonomy" id="2745851"/>
    <lineage>
        <taxon>Bacteria</taxon>
        <taxon>Pseudomonadati</taxon>
        <taxon>Bacteroidota</taxon>
        <taxon>Flavobacteriia</taxon>
        <taxon>Flavobacteriales</taxon>
        <taxon>Weeksellaceae</taxon>
        <taxon>Moheibacter</taxon>
    </lineage>
</organism>
<comment type="caution">
    <text evidence="6">The sequence shown here is derived from an EMBL/GenBank/DDBJ whole genome shotgun (WGS) entry which is preliminary data.</text>
</comment>
<dbReference type="Gene3D" id="2.130.10.10">
    <property type="entry name" value="YVTN repeat-like/Quinoprotein amine dehydrogenase"/>
    <property type="match status" value="3"/>
</dbReference>
<evidence type="ECO:0000313" key="7">
    <source>
        <dbReference type="Proteomes" id="UP000552241"/>
    </source>
</evidence>
<feature type="signal peptide" evidence="3">
    <location>
        <begin position="1"/>
        <end position="24"/>
    </location>
</feature>
<dbReference type="PANTHER" id="PTHR12106:SF27">
    <property type="entry name" value="SORTILIN-RELATED RECEPTOR"/>
    <property type="match status" value="1"/>
</dbReference>
<evidence type="ECO:0000259" key="4">
    <source>
        <dbReference type="Pfam" id="PF15902"/>
    </source>
</evidence>
<dbReference type="PANTHER" id="PTHR12106">
    <property type="entry name" value="SORTILIN RELATED"/>
    <property type="match status" value="1"/>
</dbReference>
<dbReference type="InterPro" id="IPR050310">
    <property type="entry name" value="VPS10-sortilin"/>
</dbReference>
<evidence type="ECO:0000256" key="2">
    <source>
        <dbReference type="ARBA" id="ARBA00022737"/>
    </source>
</evidence>
<name>A0A838ZNA8_9FLAO</name>
<sequence>MRKITLLLLLNCCCFSLLFGQVEAIGSNEYGRIFGVTYDKTTENKLYAITLGNHILSSTDNGQNWDIFYSIQDGYFNKLENNLKNYGDDQLTFSMRSVTDVARTVFLLNTTTRQIDHQYTAPSPNPGGDTWVSSYSISASDENYALLSIGYPLGFGAAETTYYTADGGSTWTVVYDSTQNMDIIPGQVAIHPEIPEKLYIARGNGNTDVDGGLLISEDGGASWEEKLAGIVLNPITFNPSNADEIWVGTGISFGEYPEGLYKSTDGGDTWNEVEIAWTDYLLDCINVIQFNPSDPMNIIVLEDNEVAISNDGGASWDVHVYENAADMPEEYYYGLDASFNPFAENEVFISANYYPMFSTNQGETMTRVKTKYFAGGGNVHYFNNGTEEHLYYGAQFGYAHRNIQTSTENGYDIMPLNFVTNNSGTGVMIDSNMAGRVYTFAGGFMGSSLKMSNNHGENPTEIFSTFSGSLHDVKSVPGNENKVWASFSSFGENAEIYEIDFSDINSIQSNSISLPNSSGVVMGFLFGENDETVIAVRGSRVHKTMDGGSSWMEISSGLETLNIDNDIIFKIVQNPLDVNQMTITSNKGIFTTTDGGENWTRIHNSFVHNVKHSTVTNGQIIAATHDSNDSQFGLRYSKDSGATWTEIPDEDLNYLSSTNVFGSTDFDFHEDLVDVYVSTSGLGLIKYTINLETMSVIDSDLLANKSTVIYPNPATDVVNIESKENINSVEIIGLTGQKLLNSTAKQINVSHLNKGIYIVKVLLENGKTETHKLIKK</sequence>
<protein>
    <submittedName>
        <fullName evidence="6">T9SS type A sorting domain-containing protein</fullName>
    </submittedName>
</protein>
<feature type="domain" description="Sortilin N-terminal" evidence="4">
    <location>
        <begin position="540"/>
        <end position="651"/>
    </location>
</feature>
<keyword evidence="7" id="KW-1185">Reference proteome</keyword>
<dbReference type="Pfam" id="PF15902">
    <property type="entry name" value="Sortilin-Vps10"/>
    <property type="match status" value="1"/>
</dbReference>
<reference evidence="6 7" key="1">
    <citation type="submission" date="2020-07" db="EMBL/GenBank/DDBJ databases">
        <title>Moheibacter lacus sp. nov., a member of the family Flavobacteriaceae isolated from freshwater lake sediment.</title>
        <authorList>
            <person name="Liu Y."/>
        </authorList>
    </citation>
    <scope>NUCLEOTIDE SEQUENCE [LARGE SCALE GENOMIC DNA]</scope>
    <source>
        <strain evidence="6 7">BDHS18</strain>
    </source>
</reference>
<dbReference type="InterPro" id="IPR031778">
    <property type="entry name" value="Sortilin_N"/>
</dbReference>
<keyword evidence="2" id="KW-0677">Repeat</keyword>
<keyword evidence="1 3" id="KW-0732">Signal</keyword>
<feature type="chain" id="PRO_5033034942" evidence="3">
    <location>
        <begin position="25"/>
        <end position="776"/>
    </location>
</feature>
<proteinExistence type="predicted"/>
<dbReference type="NCBIfam" id="TIGR04183">
    <property type="entry name" value="Por_Secre_tail"/>
    <property type="match status" value="1"/>
</dbReference>